<organism evidence="1 2">
    <name type="scientific">Actinomycetospora atypica</name>
    <dbReference type="NCBI Taxonomy" id="1290095"/>
    <lineage>
        <taxon>Bacteria</taxon>
        <taxon>Bacillati</taxon>
        <taxon>Actinomycetota</taxon>
        <taxon>Actinomycetes</taxon>
        <taxon>Pseudonocardiales</taxon>
        <taxon>Pseudonocardiaceae</taxon>
        <taxon>Actinomycetospora</taxon>
    </lineage>
</organism>
<dbReference type="EMBL" id="JBHSIV010000012">
    <property type="protein sequence ID" value="MFC5063318.1"/>
    <property type="molecule type" value="Genomic_DNA"/>
</dbReference>
<reference evidence="2" key="1">
    <citation type="journal article" date="2019" name="Int. J. Syst. Evol. Microbiol.">
        <title>The Global Catalogue of Microorganisms (GCM) 10K type strain sequencing project: providing services to taxonomists for standard genome sequencing and annotation.</title>
        <authorList>
            <consortium name="The Broad Institute Genomics Platform"/>
            <consortium name="The Broad Institute Genome Sequencing Center for Infectious Disease"/>
            <person name="Wu L."/>
            <person name="Ma J."/>
        </authorList>
    </citation>
    <scope>NUCLEOTIDE SEQUENCE [LARGE SCALE GENOMIC DNA]</scope>
    <source>
        <strain evidence="2">CGMCC 4.7093</strain>
    </source>
</reference>
<proteinExistence type="predicted"/>
<sequence length="70" mass="7919">MRASAFAAALDGVEFPVRRWQLVAAADRYGVDPATRRKVDQLPERTYHDVFDVVVALSSTPAHLRERRPL</sequence>
<dbReference type="RefSeq" id="WP_378036662.1">
    <property type="nucleotide sequence ID" value="NZ_JBHSIV010000012.1"/>
</dbReference>
<comment type="caution">
    <text evidence="1">The sequence shown here is derived from an EMBL/GenBank/DDBJ whole genome shotgun (WGS) entry which is preliminary data.</text>
</comment>
<protein>
    <submittedName>
        <fullName evidence="1">DUF2795 domain-containing protein</fullName>
    </submittedName>
</protein>
<accession>A0ABV9YPM2</accession>
<gene>
    <name evidence="1" type="ORF">ACFPBZ_13950</name>
</gene>
<dbReference type="Proteomes" id="UP001595947">
    <property type="component" value="Unassembled WGS sequence"/>
</dbReference>
<evidence type="ECO:0000313" key="2">
    <source>
        <dbReference type="Proteomes" id="UP001595947"/>
    </source>
</evidence>
<dbReference type="Pfam" id="PF11387">
    <property type="entry name" value="DUF2795"/>
    <property type="match status" value="1"/>
</dbReference>
<name>A0ABV9YPM2_9PSEU</name>
<keyword evidence="2" id="KW-1185">Reference proteome</keyword>
<evidence type="ECO:0000313" key="1">
    <source>
        <dbReference type="EMBL" id="MFC5063318.1"/>
    </source>
</evidence>
<dbReference type="InterPro" id="IPR021527">
    <property type="entry name" value="DUF2795"/>
</dbReference>